<dbReference type="PANTHER" id="PTHR38166:SF1">
    <property type="entry name" value="C2H2-TYPE DOMAIN-CONTAINING PROTEIN"/>
    <property type="match status" value="1"/>
</dbReference>
<evidence type="ECO:0000313" key="2">
    <source>
        <dbReference type="EMBL" id="KAK3386737.1"/>
    </source>
</evidence>
<sequence length="1163" mass="126978">MQASPEPEAFQDRHFTDELESQTPPELVGMPQEIMDHLFPAAEASGFQIHPASHPPTPQDFLNYLFPDAPGPKSPEAQESAQVAALPRHERIPSCTEDDVSVLRKRPVVDEGIFTDSGYASAPTPATPAAVAKSRASSDAPEPNSNEDGNEAKTTYSAESTDMSSLARQCISEVCRDVYDKIGRHVTDTKWTTIASTMPGLIKAFAIKLGEANASDWGRRVRHFVHKNHKQVATELQHMFHDDNPGHRVPDSNAMSLLDKMRLWSRQSSSVCPTLEDSQLYEGVEDEDGDDDEIDHHELSEYSKMIIASEAYDWLIGSLLKEASFHWDEGKPRTMIDAIRKPILASLPKGTISKRRDPTTHTVLFSLYWCPIRLRLGEEYCGPNAVPDRPISKFVVFTGSSTGQVQATTVEEYFNQTWASGGRGLLEAISGAAEGQSLGVWVEKIVETSHTKIRAKFKVCNMARIYPDLLVAVDGPAYFIAECGEQLAWLQAALQPSHAVVGSVLYTTPIVEPLPESSLGFFHHRGWDIHARGVCTSHDSQLSGIRLEGCLTQPVIANGFPIRRRPESCSGLELSADILLQLVGTPSLEVSEGCYVLRGPLFAVGLVKQTAGFLVWHVLCTATASSHPCLGHIGAIPNLLNIDGLCQYRHIIEPCKYKTPVEIFDTATGCSGEGENTPTSSGPEDGTSTSAMVTDANNSYLDSDMLSIPDGTSDDGRSLSSAGATLTPVIGVVVNRLMSEYRGQQAAAALTSARPCTKANCTNSEECPIDAGDSSSSGGQSRGGGTETASATSSAPVAPKKRAGVEANKGGGDGERAMPPPKITKPGQRKTRPKTLACPFWKRDPFKHIDCFKHRLTKIAYVKQHIDRKHAPKFYCTRCFIIFPDQQCLNHHDRNVICRRDPSASLDGITYQQHRQLTRKSQSHASDAEKWFAVWDIVFPDTPRPSSAYVNQDLSQDLCLFQEFEESRGSAILLEELRASGIPSLSDEETSSTLARVLRQGLSRVHEQWLAAYTSSSSTRSTTSNPASDEPTNQGTPPSSLGDSGVILRSHVATSDSDGRPSQATSSQQELGPQPVTINNPTSPQVNSVEQYHQHTLDDDETPRANFQLQHHPPDASSPPQHLSTRQLEGDPLFSSQLDLSLSTYALDDNSPNQSMTLVFLLR</sequence>
<feature type="compositionally biased region" description="Low complexity" evidence="1">
    <location>
        <begin position="1014"/>
        <end position="1024"/>
    </location>
</feature>
<proteinExistence type="predicted"/>
<evidence type="ECO:0008006" key="4">
    <source>
        <dbReference type="Google" id="ProtNLM"/>
    </source>
</evidence>
<protein>
    <recommendedName>
        <fullName evidence="4">C2H2-type domain-containing protein</fullName>
    </recommendedName>
</protein>
<name>A0AAE0U0U0_9PEZI</name>
<dbReference type="AlphaFoldDB" id="A0AAE0U0U0"/>
<reference evidence="2" key="2">
    <citation type="submission" date="2023-06" db="EMBL/GenBank/DDBJ databases">
        <authorList>
            <consortium name="Lawrence Berkeley National Laboratory"/>
            <person name="Haridas S."/>
            <person name="Hensen N."/>
            <person name="Bonometti L."/>
            <person name="Westerberg I."/>
            <person name="Brannstrom I.O."/>
            <person name="Guillou S."/>
            <person name="Cros-Aarteil S."/>
            <person name="Calhoun S."/>
            <person name="Kuo A."/>
            <person name="Mondo S."/>
            <person name="Pangilinan J."/>
            <person name="Riley R."/>
            <person name="LaButti K."/>
            <person name="Andreopoulos B."/>
            <person name="Lipzen A."/>
            <person name="Chen C."/>
            <person name="Yanf M."/>
            <person name="Daum C."/>
            <person name="Ng V."/>
            <person name="Clum A."/>
            <person name="Steindorff A."/>
            <person name="Ohm R."/>
            <person name="Martin F."/>
            <person name="Silar P."/>
            <person name="Natvig D."/>
            <person name="Lalanne C."/>
            <person name="Gautier V."/>
            <person name="Ament-velasquez S.L."/>
            <person name="Kruys A."/>
            <person name="Hutchinson M.I."/>
            <person name="Powell A.J."/>
            <person name="Barry K."/>
            <person name="Miller A.N."/>
            <person name="Grigoriev I.V."/>
            <person name="Debuchy R."/>
            <person name="Gladieux P."/>
            <person name="Thoren M.H."/>
            <person name="Johannesson H."/>
        </authorList>
    </citation>
    <scope>NUCLEOTIDE SEQUENCE</scope>
    <source>
        <strain evidence="2">CBS 232.78</strain>
    </source>
</reference>
<feature type="compositionally biased region" description="Polar residues" evidence="1">
    <location>
        <begin position="674"/>
        <end position="689"/>
    </location>
</feature>
<comment type="caution">
    <text evidence="2">The sequence shown here is derived from an EMBL/GenBank/DDBJ whole genome shotgun (WGS) entry which is preliminary data.</text>
</comment>
<keyword evidence="3" id="KW-1185">Reference proteome</keyword>
<reference evidence="2" key="1">
    <citation type="journal article" date="2023" name="Mol. Phylogenet. Evol.">
        <title>Genome-scale phylogeny and comparative genomics of the fungal order Sordariales.</title>
        <authorList>
            <person name="Hensen N."/>
            <person name="Bonometti L."/>
            <person name="Westerberg I."/>
            <person name="Brannstrom I.O."/>
            <person name="Guillou S."/>
            <person name="Cros-Aarteil S."/>
            <person name="Calhoun S."/>
            <person name="Haridas S."/>
            <person name="Kuo A."/>
            <person name="Mondo S."/>
            <person name="Pangilinan J."/>
            <person name="Riley R."/>
            <person name="LaButti K."/>
            <person name="Andreopoulos B."/>
            <person name="Lipzen A."/>
            <person name="Chen C."/>
            <person name="Yan M."/>
            <person name="Daum C."/>
            <person name="Ng V."/>
            <person name="Clum A."/>
            <person name="Steindorff A."/>
            <person name="Ohm R.A."/>
            <person name="Martin F."/>
            <person name="Silar P."/>
            <person name="Natvig D.O."/>
            <person name="Lalanne C."/>
            <person name="Gautier V."/>
            <person name="Ament-Velasquez S.L."/>
            <person name="Kruys A."/>
            <person name="Hutchinson M.I."/>
            <person name="Powell A.J."/>
            <person name="Barry K."/>
            <person name="Miller A.N."/>
            <person name="Grigoriev I.V."/>
            <person name="Debuchy R."/>
            <person name="Gladieux P."/>
            <person name="Hiltunen Thoren M."/>
            <person name="Johannesson H."/>
        </authorList>
    </citation>
    <scope>NUCLEOTIDE SEQUENCE</scope>
    <source>
        <strain evidence="2">CBS 232.78</strain>
    </source>
</reference>
<accession>A0AAE0U0U0</accession>
<evidence type="ECO:0000313" key="3">
    <source>
        <dbReference type="Proteomes" id="UP001285441"/>
    </source>
</evidence>
<dbReference type="Proteomes" id="UP001285441">
    <property type="component" value="Unassembled WGS sequence"/>
</dbReference>
<feature type="compositionally biased region" description="Polar residues" evidence="1">
    <location>
        <begin position="1052"/>
        <end position="1091"/>
    </location>
</feature>
<organism evidence="2 3">
    <name type="scientific">Podospora didyma</name>
    <dbReference type="NCBI Taxonomy" id="330526"/>
    <lineage>
        <taxon>Eukaryota</taxon>
        <taxon>Fungi</taxon>
        <taxon>Dikarya</taxon>
        <taxon>Ascomycota</taxon>
        <taxon>Pezizomycotina</taxon>
        <taxon>Sordariomycetes</taxon>
        <taxon>Sordariomycetidae</taxon>
        <taxon>Sordariales</taxon>
        <taxon>Podosporaceae</taxon>
        <taxon>Podospora</taxon>
    </lineage>
</organism>
<feature type="compositionally biased region" description="Polar residues" evidence="1">
    <location>
        <begin position="1025"/>
        <end position="1042"/>
    </location>
</feature>
<gene>
    <name evidence="2" type="ORF">B0H63DRAFT_540787</name>
</gene>
<feature type="region of interest" description="Disordered" evidence="1">
    <location>
        <begin position="1"/>
        <end position="92"/>
    </location>
</feature>
<feature type="region of interest" description="Disordered" evidence="1">
    <location>
        <begin position="752"/>
        <end position="833"/>
    </location>
</feature>
<dbReference type="EMBL" id="JAULSW010000003">
    <property type="protein sequence ID" value="KAK3386737.1"/>
    <property type="molecule type" value="Genomic_DNA"/>
</dbReference>
<dbReference type="PANTHER" id="PTHR38166">
    <property type="entry name" value="C2H2-TYPE DOMAIN-CONTAINING PROTEIN-RELATED"/>
    <property type="match status" value="1"/>
</dbReference>
<feature type="region of interest" description="Disordered" evidence="1">
    <location>
        <begin position="668"/>
        <end position="689"/>
    </location>
</feature>
<feature type="compositionally biased region" description="Polar residues" evidence="1">
    <location>
        <begin position="1118"/>
        <end position="1127"/>
    </location>
</feature>
<feature type="compositionally biased region" description="Polar residues" evidence="1">
    <location>
        <begin position="143"/>
        <end position="162"/>
    </location>
</feature>
<feature type="region of interest" description="Disordered" evidence="1">
    <location>
        <begin position="1013"/>
        <end position="1127"/>
    </location>
</feature>
<feature type="compositionally biased region" description="Low complexity" evidence="1">
    <location>
        <begin position="120"/>
        <end position="132"/>
    </location>
</feature>
<evidence type="ECO:0000256" key="1">
    <source>
        <dbReference type="SAM" id="MobiDB-lite"/>
    </source>
</evidence>
<feature type="region of interest" description="Disordered" evidence="1">
    <location>
        <begin position="115"/>
        <end position="162"/>
    </location>
</feature>